<reference evidence="2" key="1">
    <citation type="submission" date="2021-01" db="EMBL/GenBank/DDBJ databases">
        <authorList>
            <person name="Corre E."/>
            <person name="Pelletier E."/>
            <person name="Niang G."/>
            <person name="Scheremetjew M."/>
            <person name="Finn R."/>
            <person name="Kale V."/>
            <person name="Holt S."/>
            <person name="Cochrane G."/>
            <person name="Meng A."/>
            <person name="Brown T."/>
            <person name="Cohen L."/>
        </authorList>
    </citation>
    <scope>NUCLEOTIDE SEQUENCE</scope>
    <source>
        <strain evidence="2">CCMP3105</strain>
    </source>
</reference>
<name>A0A7S4PT13_9DINO</name>
<accession>A0A7S4PT13</accession>
<sequence length="127" mass="13927">MRRPAVSWGWRGRPSMRLRRICVPPLPEPQEPEPAPAPGSEGWGPPTAPDRKGQPAEQQQRSPKAAGGDGLLSLGLQGLQALSYADLQVLLLVRGCCATGRKGRLEARLWEALLEEQKGQRREEGCR</sequence>
<feature type="region of interest" description="Disordered" evidence="1">
    <location>
        <begin position="21"/>
        <end position="72"/>
    </location>
</feature>
<feature type="compositionally biased region" description="Pro residues" evidence="1">
    <location>
        <begin position="24"/>
        <end position="37"/>
    </location>
</feature>
<proteinExistence type="predicted"/>
<evidence type="ECO:0000256" key="1">
    <source>
        <dbReference type="SAM" id="MobiDB-lite"/>
    </source>
</evidence>
<organism evidence="2">
    <name type="scientific">Alexandrium monilatum</name>
    <dbReference type="NCBI Taxonomy" id="311494"/>
    <lineage>
        <taxon>Eukaryota</taxon>
        <taxon>Sar</taxon>
        <taxon>Alveolata</taxon>
        <taxon>Dinophyceae</taxon>
        <taxon>Gonyaulacales</taxon>
        <taxon>Pyrocystaceae</taxon>
        <taxon>Alexandrium</taxon>
    </lineage>
</organism>
<evidence type="ECO:0000313" key="2">
    <source>
        <dbReference type="EMBL" id="CAE4561087.1"/>
    </source>
</evidence>
<protein>
    <submittedName>
        <fullName evidence="2">Uncharacterized protein</fullName>
    </submittedName>
</protein>
<dbReference type="EMBL" id="HBNR01000968">
    <property type="protein sequence ID" value="CAE4561087.1"/>
    <property type="molecule type" value="Transcribed_RNA"/>
</dbReference>
<gene>
    <name evidence="2" type="ORF">AMON00008_LOCUS706</name>
</gene>
<dbReference type="AlphaFoldDB" id="A0A7S4PT13"/>